<dbReference type="GO" id="GO:0005509">
    <property type="term" value="F:calcium ion binding"/>
    <property type="evidence" value="ECO:0007669"/>
    <property type="project" value="InterPro"/>
</dbReference>
<organism evidence="5 6">
    <name type="scientific">Steinernema glaseri</name>
    <dbReference type="NCBI Taxonomy" id="37863"/>
    <lineage>
        <taxon>Eukaryota</taxon>
        <taxon>Metazoa</taxon>
        <taxon>Ecdysozoa</taxon>
        <taxon>Nematoda</taxon>
        <taxon>Chromadorea</taxon>
        <taxon>Rhabditida</taxon>
        <taxon>Tylenchina</taxon>
        <taxon>Panagrolaimomorpha</taxon>
        <taxon>Strongyloidoidea</taxon>
        <taxon>Steinernematidae</taxon>
        <taxon>Steinernema</taxon>
    </lineage>
</organism>
<dbReference type="GO" id="GO:0005886">
    <property type="term" value="C:plasma membrane"/>
    <property type="evidence" value="ECO:0007669"/>
    <property type="project" value="TreeGrafter"/>
</dbReference>
<dbReference type="SUPFAM" id="SSF57196">
    <property type="entry name" value="EGF/Laminin"/>
    <property type="match status" value="1"/>
</dbReference>
<name>A0A1I7YDM3_9BILA</name>
<evidence type="ECO:0000313" key="5">
    <source>
        <dbReference type="Proteomes" id="UP000095287"/>
    </source>
</evidence>
<dbReference type="Pfam" id="PF14670">
    <property type="entry name" value="FXa_inhibition"/>
    <property type="match status" value="1"/>
</dbReference>
<keyword evidence="5" id="KW-1185">Reference proteome</keyword>
<feature type="domain" description="EGF-like" evidence="4">
    <location>
        <begin position="69"/>
        <end position="84"/>
    </location>
</feature>
<dbReference type="PANTHER" id="PTHR22722:SF5">
    <property type="entry name" value="LOW-DENSITY LIPOPROTEIN RECEPTOR-RELATED PROTEIN 1B"/>
    <property type="match status" value="1"/>
</dbReference>
<evidence type="ECO:0000256" key="3">
    <source>
        <dbReference type="ARBA" id="ARBA00023157"/>
    </source>
</evidence>
<keyword evidence="3" id="KW-1015">Disulfide bond</keyword>
<dbReference type="InterPro" id="IPR001881">
    <property type="entry name" value="EGF-like_Ca-bd_dom"/>
</dbReference>
<evidence type="ECO:0000313" key="6">
    <source>
        <dbReference type="WBParaSite" id="L893_g15319.t1"/>
    </source>
</evidence>
<dbReference type="Gene3D" id="2.120.10.30">
    <property type="entry name" value="TolB, C-terminal domain"/>
    <property type="match status" value="1"/>
</dbReference>
<dbReference type="FunFam" id="2.10.25.10:FF:000240">
    <property type="entry name" value="Vitamin K-dependent protein S"/>
    <property type="match status" value="1"/>
</dbReference>
<evidence type="ECO:0000256" key="2">
    <source>
        <dbReference type="ARBA" id="ARBA00022737"/>
    </source>
</evidence>
<accession>A0A1I7YDM3</accession>
<dbReference type="WBParaSite" id="L893_g15319.t1">
    <property type="protein sequence ID" value="L893_g15319.t1"/>
    <property type="gene ID" value="L893_g15319"/>
</dbReference>
<dbReference type="AlphaFoldDB" id="A0A1I7YDM3"/>
<keyword evidence="1" id="KW-0245">EGF-like domain</keyword>
<dbReference type="InterPro" id="IPR000742">
    <property type="entry name" value="EGF"/>
</dbReference>
<keyword evidence="2" id="KW-0677">Repeat</keyword>
<proteinExistence type="predicted"/>
<dbReference type="Proteomes" id="UP000095287">
    <property type="component" value="Unplaced"/>
</dbReference>
<dbReference type="Gene3D" id="2.10.25.10">
    <property type="entry name" value="Laminin"/>
    <property type="match status" value="2"/>
</dbReference>
<sequence>MCLHPDRICDSIIDCEDGEDEGPSCEEKMCRNDTCAHICYNRPDGCEEKMCRNDTCAHICYNRPDGFACACKEGYTLHPDGRNCVKQDPCAFGACSQLCERQGHSKYCYCASNFEMAADKFTCKSTVPDAPYLVFTNRHEIRMNSLRRSGRNSSSRGYFTLRNTIALDYFYEGPGELTLFWSDIAYDKIYKGKLRHGVITDVEPIVSFGIWTAEGIAVDWIGMNIYWVDSLLDEIKPRVSP</sequence>
<dbReference type="GO" id="GO:0043235">
    <property type="term" value="C:receptor complex"/>
    <property type="evidence" value="ECO:0007669"/>
    <property type="project" value="TreeGrafter"/>
</dbReference>
<reference evidence="6" key="1">
    <citation type="submission" date="2016-11" db="UniProtKB">
        <authorList>
            <consortium name="WormBaseParasite"/>
        </authorList>
    </citation>
    <scope>IDENTIFICATION</scope>
</reference>
<dbReference type="PANTHER" id="PTHR22722">
    <property type="entry name" value="LOW-DENSITY LIPOPROTEIN RECEPTOR-RELATED PROTEIN 2-RELATED"/>
    <property type="match status" value="1"/>
</dbReference>
<dbReference type="GO" id="GO:0005041">
    <property type="term" value="F:low-density lipoprotein particle receptor activity"/>
    <property type="evidence" value="ECO:0007669"/>
    <property type="project" value="TreeGrafter"/>
</dbReference>
<dbReference type="PROSITE" id="PS01186">
    <property type="entry name" value="EGF_2"/>
    <property type="match status" value="1"/>
</dbReference>
<dbReference type="SMART" id="SM00179">
    <property type="entry name" value="EGF_CA"/>
    <property type="match status" value="1"/>
</dbReference>
<evidence type="ECO:0000259" key="4">
    <source>
        <dbReference type="PROSITE" id="PS01186"/>
    </source>
</evidence>
<evidence type="ECO:0000256" key="1">
    <source>
        <dbReference type="ARBA" id="ARBA00022536"/>
    </source>
</evidence>
<dbReference type="SMART" id="SM00181">
    <property type="entry name" value="EGF"/>
    <property type="match status" value="2"/>
</dbReference>
<dbReference type="SUPFAM" id="SSF63825">
    <property type="entry name" value="YWTD domain"/>
    <property type="match status" value="1"/>
</dbReference>
<dbReference type="InterPro" id="IPR051221">
    <property type="entry name" value="LDLR-related"/>
</dbReference>
<dbReference type="InterPro" id="IPR011042">
    <property type="entry name" value="6-blade_b-propeller_TolB-like"/>
</dbReference>
<protein>
    <submittedName>
        <fullName evidence="6">EGF-like domain-containing protein</fullName>
    </submittedName>
</protein>